<dbReference type="PANTHER" id="PTHR46307:SF2">
    <property type="entry name" value="HISTONE-LYSINE N-METHYLTRANSFERASE EHMT1"/>
    <property type="match status" value="1"/>
</dbReference>
<dbReference type="PROSITE" id="PS50088">
    <property type="entry name" value="ANK_REPEAT"/>
    <property type="match status" value="3"/>
</dbReference>
<dbReference type="GeneTree" id="ENSGT00940000156002"/>
<dbReference type="Pfam" id="PF12796">
    <property type="entry name" value="Ank_2"/>
    <property type="match status" value="2"/>
</dbReference>
<dbReference type="Proteomes" id="UP000694568">
    <property type="component" value="Unplaced"/>
</dbReference>
<dbReference type="GO" id="GO:0000785">
    <property type="term" value="C:chromatin"/>
    <property type="evidence" value="ECO:0007669"/>
    <property type="project" value="TreeGrafter"/>
</dbReference>
<dbReference type="GO" id="GO:0032259">
    <property type="term" value="P:methylation"/>
    <property type="evidence" value="ECO:0007669"/>
    <property type="project" value="UniProtKB-KW"/>
</dbReference>
<dbReference type="InterPro" id="IPR046341">
    <property type="entry name" value="SET_dom_sf"/>
</dbReference>
<keyword evidence="3" id="KW-0489">Methyltransferase</keyword>
<keyword evidence="3" id="KW-0808">Transferase</keyword>
<evidence type="ECO:0000256" key="3">
    <source>
        <dbReference type="ARBA" id="ARBA00022603"/>
    </source>
</evidence>
<dbReference type="GO" id="GO:0000122">
    <property type="term" value="P:negative regulation of transcription by RNA polymerase II"/>
    <property type="evidence" value="ECO:0007669"/>
    <property type="project" value="TreeGrafter"/>
</dbReference>
<sequence length="757" mass="85366">MSISTAPDLFKPQKVIRMATGFCLHNELILVKTAPAWLFLPEDLKRGREILTLADKKCMATESVDGQLTRCQGAILKHEMMRPSNSVQLLVLCEDHRNGMVKHQCCPGCGFFCRAGTFMECQPDPSISHRFHGACASMLKGQSFCPHCGEEASKAKEVTIAKADTTSTVPSTLAHGPATPGIPEVWEFSQWPSHVGCGLFLPNPALYIAYVRLSVLVALDTEKPKKLRFHPKQLYLSAKQGELKKVVLMLVDGIDPNFKMESQNKRTPLHAAAEGGYKDICHMLVQAGANVDMCDEDQRTPLMEACENNYMETVQYLLRAGASATHKVNLHLFYVVRSLSLKYKHVDQVKLLLSKGADISIRDKEENICLHWAAFSGSVEIAELLLNARCHLQAVNIHGDSPLHIAARENRLECVTLFLTRGADVFLKNREGETPPDCCSHNSKAWAALQANRRERDAKNARLARAEEKVLHSDIALGQERVPLPCVNSVDSDPYPDDYKYIPENCVTSPMNIDRNITHLQYCVCKEDCSTSICMCGQLSLRCWYDKSGRLLPEFCREEPPLIFECNHACSCWRTCKNRVVQNGLRTRLQLFRTRKKGWGVRAVQDIPQGTFVCEYVGEIISEAEAEMRQNDTYLFSLDDKPQDLYCIDARFYGNISRFLNHMCEPNLFACRVFTTHQDLRFPHIAFFASENIKAGEELGFNYGDDFWEVKSKLFSCECGSSKCKYSSAAMASLQADRELCILSLFYLFLFFNCLNC</sequence>
<dbReference type="InterPro" id="IPR007728">
    <property type="entry name" value="Pre-SET_dom"/>
</dbReference>
<dbReference type="GO" id="GO:0008270">
    <property type="term" value="F:zinc ion binding"/>
    <property type="evidence" value="ECO:0007669"/>
    <property type="project" value="InterPro"/>
</dbReference>
<dbReference type="SMART" id="SM00317">
    <property type="entry name" value="SET"/>
    <property type="match status" value="1"/>
</dbReference>
<feature type="repeat" description="ANK" evidence="6">
    <location>
        <begin position="264"/>
        <end position="296"/>
    </location>
</feature>
<name>A0A8D0D9I2_SANLU</name>
<evidence type="ECO:0000256" key="5">
    <source>
        <dbReference type="ARBA" id="ARBA00022853"/>
    </source>
</evidence>
<dbReference type="InterPro" id="IPR001214">
    <property type="entry name" value="SET_dom"/>
</dbReference>
<dbReference type="SMART" id="SM00468">
    <property type="entry name" value="PreSET"/>
    <property type="match status" value="1"/>
</dbReference>
<dbReference type="Gene3D" id="1.25.40.20">
    <property type="entry name" value="Ankyrin repeat-containing domain"/>
    <property type="match status" value="2"/>
</dbReference>
<dbReference type="InterPro" id="IPR047762">
    <property type="entry name" value="EHMT_CRR"/>
</dbReference>
<dbReference type="PRINTS" id="PR01415">
    <property type="entry name" value="ANKYRIN"/>
</dbReference>
<feature type="domain" description="Pre-SET" evidence="8">
    <location>
        <begin position="521"/>
        <end position="584"/>
    </location>
</feature>
<dbReference type="CDD" id="cd20905">
    <property type="entry name" value="EHMT_ZBD"/>
    <property type="match status" value="1"/>
</dbReference>
<comment type="subcellular location">
    <subcellularLocation>
        <location evidence="1">Chromosome</location>
    </subcellularLocation>
</comment>
<dbReference type="GO" id="GO:0005634">
    <property type="term" value="C:nucleus"/>
    <property type="evidence" value="ECO:0007669"/>
    <property type="project" value="InterPro"/>
</dbReference>
<evidence type="ECO:0000259" key="7">
    <source>
        <dbReference type="PROSITE" id="PS50280"/>
    </source>
</evidence>
<evidence type="ECO:0000256" key="1">
    <source>
        <dbReference type="ARBA" id="ARBA00004286"/>
    </source>
</evidence>
<reference evidence="9" key="2">
    <citation type="submission" date="2025-09" db="UniProtKB">
        <authorList>
            <consortium name="Ensembl"/>
        </authorList>
    </citation>
    <scope>IDENTIFICATION</scope>
</reference>
<keyword evidence="10" id="KW-1185">Reference proteome</keyword>
<keyword evidence="6" id="KW-0040">ANK repeat</keyword>
<dbReference type="PROSITE" id="PS50280">
    <property type="entry name" value="SET"/>
    <property type="match status" value="1"/>
</dbReference>
<evidence type="ECO:0000313" key="10">
    <source>
        <dbReference type="Proteomes" id="UP000694568"/>
    </source>
</evidence>
<accession>A0A8D0D9I2</accession>
<dbReference type="Ensembl" id="ENSSLUT00000050206.1">
    <property type="protein sequence ID" value="ENSSLUP00000048740.1"/>
    <property type="gene ID" value="ENSSLUG00000018320.1"/>
</dbReference>
<evidence type="ECO:0000256" key="4">
    <source>
        <dbReference type="ARBA" id="ARBA00022691"/>
    </source>
</evidence>
<dbReference type="InterPro" id="IPR043550">
    <property type="entry name" value="EHMT1/EHMT2"/>
</dbReference>
<gene>
    <name evidence="9" type="primary">ehmt1b</name>
</gene>
<dbReference type="AlphaFoldDB" id="A0A8D0D9I2"/>
<dbReference type="SUPFAM" id="SSF82199">
    <property type="entry name" value="SET domain"/>
    <property type="match status" value="1"/>
</dbReference>
<dbReference type="Pfam" id="PF05033">
    <property type="entry name" value="Pre-SET"/>
    <property type="match status" value="1"/>
</dbReference>
<reference evidence="9" key="1">
    <citation type="submission" date="2025-08" db="UniProtKB">
        <authorList>
            <consortium name="Ensembl"/>
        </authorList>
    </citation>
    <scope>IDENTIFICATION</scope>
</reference>
<protein>
    <submittedName>
        <fullName evidence="9">Euchromatic histone-lysine N-methyltransferase 1b</fullName>
    </submittedName>
</protein>
<keyword evidence="5" id="KW-0156">Chromatin regulator</keyword>
<dbReference type="GO" id="GO:0002039">
    <property type="term" value="F:p53 binding"/>
    <property type="evidence" value="ECO:0007669"/>
    <property type="project" value="InterPro"/>
</dbReference>
<dbReference type="PANTHER" id="PTHR46307">
    <property type="entry name" value="G9A, ISOFORM B"/>
    <property type="match status" value="1"/>
</dbReference>
<evidence type="ECO:0000256" key="6">
    <source>
        <dbReference type="PROSITE-ProRule" id="PRU00023"/>
    </source>
</evidence>
<evidence type="ECO:0000259" key="8">
    <source>
        <dbReference type="PROSITE" id="PS50867"/>
    </source>
</evidence>
<dbReference type="InterPro" id="IPR036770">
    <property type="entry name" value="Ankyrin_rpt-contain_sf"/>
</dbReference>
<dbReference type="Pfam" id="PF21533">
    <property type="entry name" value="EHMT1-2_CRR"/>
    <property type="match status" value="1"/>
</dbReference>
<evidence type="ECO:0000313" key="9">
    <source>
        <dbReference type="Ensembl" id="ENSSLUP00000048740.1"/>
    </source>
</evidence>
<dbReference type="PROSITE" id="PS50867">
    <property type="entry name" value="PRE_SET"/>
    <property type="match status" value="1"/>
</dbReference>
<dbReference type="PROSITE" id="PS50297">
    <property type="entry name" value="ANK_REP_REGION"/>
    <property type="match status" value="3"/>
</dbReference>
<keyword evidence="4" id="KW-0949">S-adenosyl-L-methionine</keyword>
<proteinExistence type="predicted"/>
<feature type="repeat" description="ANK" evidence="6">
    <location>
        <begin position="297"/>
        <end position="329"/>
    </location>
</feature>
<organism evidence="9 10">
    <name type="scientific">Sander lucioperca</name>
    <name type="common">Pike-perch</name>
    <name type="synonym">Perca lucioperca</name>
    <dbReference type="NCBI Taxonomy" id="283035"/>
    <lineage>
        <taxon>Eukaryota</taxon>
        <taxon>Metazoa</taxon>
        <taxon>Chordata</taxon>
        <taxon>Craniata</taxon>
        <taxon>Vertebrata</taxon>
        <taxon>Euteleostomi</taxon>
        <taxon>Actinopterygii</taxon>
        <taxon>Neopterygii</taxon>
        <taxon>Teleostei</taxon>
        <taxon>Neoteleostei</taxon>
        <taxon>Acanthomorphata</taxon>
        <taxon>Eupercaria</taxon>
        <taxon>Perciformes</taxon>
        <taxon>Percoidei</taxon>
        <taxon>Percidae</taxon>
        <taxon>Luciopercinae</taxon>
        <taxon>Sander</taxon>
    </lineage>
</organism>
<evidence type="ECO:0000256" key="2">
    <source>
        <dbReference type="ARBA" id="ARBA00022454"/>
    </source>
</evidence>
<keyword evidence="2" id="KW-0158">Chromosome</keyword>
<dbReference type="Gene3D" id="2.170.270.10">
    <property type="entry name" value="SET domain"/>
    <property type="match status" value="1"/>
</dbReference>
<dbReference type="SUPFAM" id="SSF48403">
    <property type="entry name" value="Ankyrin repeat"/>
    <property type="match status" value="1"/>
</dbReference>
<feature type="repeat" description="ANK" evidence="6">
    <location>
        <begin position="398"/>
        <end position="430"/>
    </location>
</feature>
<feature type="domain" description="SET" evidence="7">
    <location>
        <begin position="587"/>
        <end position="704"/>
    </location>
</feature>
<dbReference type="SMART" id="SM00248">
    <property type="entry name" value="ANK"/>
    <property type="match status" value="5"/>
</dbReference>
<dbReference type="GO" id="GO:0046974">
    <property type="term" value="F:histone H3K9 methyltransferase activity"/>
    <property type="evidence" value="ECO:0007669"/>
    <property type="project" value="TreeGrafter"/>
</dbReference>
<dbReference type="InterPro" id="IPR002110">
    <property type="entry name" value="Ankyrin_rpt"/>
</dbReference>
<dbReference type="Pfam" id="PF00856">
    <property type="entry name" value="SET"/>
    <property type="match status" value="1"/>
</dbReference>